<dbReference type="SUPFAM" id="SSF56059">
    <property type="entry name" value="Glutathione synthetase ATP-binding domain-like"/>
    <property type="match status" value="1"/>
</dbReference>
<comment type="caution">
    <text evidence="3">The sequence shown here is derived from an EMBL/GenBank/DDBJ whole genome shotgun (WGS) entry which is preliminary data.</text>
</comment>
<sequence length="879" mass="98439">MNSYLLGLQEIDKTKLMVVGSKGANLGELSRIEGIRVPEGFCVTTEAYKRIIGQAPEFGALLDQLSQLRADERYKIAEISGKIRRVIEEIPIARDIEEEITHYISKLGEKNAYAVRSSATAEDLPTTSFAGQQDTYLNIIGKDAILKYISKCWASLFTDRAVTYRIQNGFDHHKVYLSVVIQRMVFPQAAGILFTADPVTSNRKVLSIDASFGLGEALVSGLVNADIYKVREGRIVDKKISAKKLAIFALAEGGTEQREIASELQNCPTLTDEQILQLERMGRKIEAYFSCPQDIEWCLADNTFLIVQSRPITTLYPLPTVEDEKNRVYLSFGHRQMMTEAIKPLGISMFKSLFKHFGFTQMYEAGGRLFIDVSGDLTSPITAKLFIKSVDKVDILMQNALYKIVKDKEFMKTLPHGKATIGMNSGMLTWVFQAIKNYWKNDAGVVTRLMTKNETLLKELEKKAVGLTGDALFDFILEGVAKMKHSVSDGYGVVFAGTYAADWLNKNMLKWLGEKNAAATLSQSVDNNVTSEMGLELLDVADVVRQYPAVQEYFDHAKDETFFADLAKLSGGDAVSTALQAYLIKYGMRCSGEIDMTRPRWNEQPTALIPMILSNIKNFAPNAHNSKFEQGKQEAQQKEQDLLSRLEQLPSGKRKVQRTEKAISVLRNFAGYREYNKYVLVWYYWIVKQALLNEADKLVKQRIIHEKEDIYYLSLDELREAVRTSQLDYSIVIKRKADYAVYEKLTPPRVMTSDGEIITGEYDTGHIPEGALPGVPVSVGIVEGRARVVLRMEDALIEPGDILITKFTDPSWTPVFVSIKGLVTEVGGMMTHGAVVAREYGLPAVVSVENVTQLIKDGQRIRVNGTDGYVEILNGESFT</sequence>
<gene>
    <name evidence="3" type="primary">ppsA</name>
    <name evidence="3" type="ORF">LMF89_24360</name>
</gene>
<evidence type="ECO:0000313" key="4">
    <source>
        <dbReference type="Proteomes" id="UP001165492"/>
    </source>
</evidence>
<dbReference type="EMBL" id="JAJHJB010000070">
    <property type="protein sequence ID" value="MCC5468473.1"/>
    <property type="molecule type" value="Genomic_DNA"/>
</dbReference>
<dbReference type="InterPro" id="IPR008279">
    <property type="entry name" value="PEP-util_enz_mobile_dom"/>
</dbReference>
<protein>
    <submittedName>
        <fullName evidence="3">Phosphoenolpyruvate synthase</fullName>
        <ecNumber evidence="3">2.7.9.2</ecNumber>
    </submittedName>
</protein>
<reference evidence="3" key="1">
    <citation type="submission" date="2021-11" db="EMBL/GenBank/DDBJ databases">
        <title>Description of a new species Pelosinus isolated from the bottom sediments of Lake Baikal.</title>
        <authorList>
            <person name="Zakharyuk A."/>
        </authorList>
    </citation>
    <scope>NUCLEOTIDE SEQUENCE</scope>
    <source>
        <strain evidence="3">Bkl1</strain>
    </source>
</reference>
<dbReference type="InterPro" id="IPR036637">
    <property type="entry name" value="Phosphohistidine_dom_sf"/>
</dbReference>
<dbReference type="NCBIfam" id="NF004878">
    <property type="entry name" value="PRK06241.1-3"/>
    <property type="match status" value="1"/>
</dbReference>
<name>A0ABS8I1A4_9FIRM</name>
<dbReference type="NCBIfam" id="NF004879">
    <property type="entry name" value="PRK06241.1-4"/>
    <property type="match status" value="1"/>
</dbReference>
<dbReference type="PANTHER" id="PTHR43615:SF1">
    <property type="entry name" value="PPDK_N DOMAIN-CONTAINING PROTEIN"/>
    <property type="match status" value="1"/>
</dbReference>
<dbReference type="GO" id="GO:0008986">
    <property type="term" value="F:pyruvate, water dikinase activity"/>
    <property type="evidence" value="ECO:0007669"/>
    <property type="project" value="UniProtKB-EC"/>
</dbReference>
<accession>A0ABS8I1A4</accession>
<organism evidence="3 4">
    <name type="scientific">Pelosinus baikalensis</name>
    <dbReference type="NCBI Taxonomy" id="2892015"/>
    <lineage>
        <taxon>Bacteria</taxon>
        <taxon>Bacillati</taxon>
        <taxon>Bacillota</taxon>
        <taxon>Negativicutes</taxon>
        <taxon>Selenomonadales</taxon>
        <taxon>Sporomusaceae</taxon>
        <taxon>Pelosinus</taxon>
    </lineage>
</organism>
<keyword evidence="3" id="KW-0808">Transferase</keyword>
<dbReference type="PANTHER" id="PTHR43615">
    <property type="entry name" value="PHOSPHOENOLPYRUVATE SYNTHASE-RELATED"/>
    <property type="match status" value="1"/>
</dbReference>
<dbReference type="RefSeq" id="WP_229537365.1">
    <property type="nucleotide sequence ID" value="NZ_JAJHJB010000070.1"/>
</dbReference>
<proteinExistence type="predicted"/>
<dbReference type="InterPro" id="IPR013815">
    <property type="entry name" value="ATP_grasp_subdomain_1"/>
</dbReference>
<feature type="domain" description="PEP-utilising enzyme mobile" evidence="1">
    <location>
        <begin position="797"/>
        <end position="868"/>
    </location>
</feature>
<dbReference type="NCBIfam" id="NF004877">
    <property type="entry name" value="PRK06241.1-2"/>
    <property type="match status" value="1"/>
</dbReference>
<keyword evidence="4" id="KW-1185">Reference proteome</keyword>
<dbReference type="Gene3D" id="3.30.1490.20">
    <property type="entry name" value="ATP-grasp fold, A domain"/>
    <property type="match status" value="1"/>
</dbReference>
<dbReference type="Pfam" id="PF00391">
    <property type="entry name" value="PEP-utilizers"/>
    <property type="match status" value="1"/>
</dbReference>
<evidence type="ECO:0000259" key="2">
    <source>
        <dbReference type="Pfam" id="PF01326"/>
    </source>
</evidence>
<feature type="domain" description="Pyruvate phosphate dikinase AMP/ATP-binding" evidence="2">
    <location>
        <begin position="18"/>
        <end position="315"/>
    </location>
</feature>
<dbReference type="InterPro" id="IPR051549">
    <property type="entry name" value="PEP_Utilizing_Enz"/>
</dbReference>
<evidence type="ECO:0000313" key="3">
    <source>
        <dbReference type="EMBL" id="MCC5468473.1"/>
    </source>
</evidence>
<dbReference type="SUPFAM" id="SSF52009">
    <property type="entry name" value="Phosphohistidine domain"/>
    <property type="match status" value="1"/>
</dbReference>
<dbReference type="Gene3D" id="3.50.30.10">
    <property type="entry name" value="Phosphohistidine domain"/>
    <property type="match status" value="1"/>
</dbReference>
<dbReference type="Proteomes" id="UP001165492">
    <property type="component" value="Unassembled WGS sequence"/>
</dbReference>
<dbReference type="NCBIfam" id="NF041857">
    <property type="entry name" value="RIF_Ptrans_rph"/>
    <property type="match status" value="1"/>
</dbReference>
<dbReference type="Pfam" id="PF01326">
    <property type="entry name" value="PPDK_N"/>
    <property type="match status" value="1"/>
</dbReference>
<evidence type="ECO:0000259" key="1">
    <source>
        <dbReference type="Pfam" id="PF00391"/>
    </source>
</evidence>
<dbReference type="InterPro" id="IPR002192">
    <property type="entry name" value="PPDK_AMP/ATP-bd"/>
</dbReference>
<dbReference type="Gene3D" id="3.30.470.20">
    <property type="entry name" value="ATP-grasp fold, B domain"/>
    <property type="match status" value="1"/>
</dbReference>
<dbReference type="EC" id="2.7.9.2" evidence="3"/>